<evidence type="ECO:0000256" key="4">
    <source>
        <dbReference type="PROSITE-ProRule" id="PRU00134"/>
    </source>
</evidence>
<reference evidence="6" key="1">
    <citation type="submission" date="2023-03" db="EMBL/GenBank/DDBJ databases">
        <title>Massive genome expansion in bonnet fungi (Mycena s.s.) driven by repeated elements and novel gene families across ecological guilds.</title>
        <authorList>
            <consortium name="Lawrence Berkeley National Laboratory"/>
            <person name="Harder C.B."/>
            <person name="Miyauchi S."/>
            <person name="Viragh M."/>
            <person name="Kuo A."/>
            <person name="Thoen E."/>
            <person name="Andreopoulos B."/>
            <person name="Lu D."/>
            <person name="Skrede I."/>
            <person name="Drula E."/>
            <person name="Henrissat B."/>
            <person name="Morin E."/>
            <person name="Kohler A."/>
            <person name="Barry K."/>
            <person name="LaButti K."/>
            <person name="Morin E."/>
            <person name="Salamov A."/>
            <person name="Lipzen A."/>
            <person name="Mereny Z."/>
            <person name="Hegedus B."/>
            <person name="Baldrian P."/>
            <person name="Stursova M."/>
            <person name="Weitz H."/>
            <person name="Taylor A."/>
            <person name="Grigoriev I.V."/>
            <person name="Nagy L.G."/>
            <person name="Martin F."/>
            <person name="Kauserud H."/>
        </authorList>
    </citation>
    <scope>NUCLEOTIDE SEQUENCE</scope>
    <source>
        <strain evidence="6">9144</strain>
    </source>
</reference>
<dbReference type="Proteomes" id="UP001219525">
    <property type="component" value="Unassembled WGS sequence"/>
</dbReference>
<feature type="non-terminal residue" evidence="6">
    <location>
        <position position="1"/>
    </location>
</feature>
<dbReference type="Pfam" id="PF01753">
    <property type="entry name" value="zf-MYND"/>
    <property type="match status" value="1"/>
</dbReference>
<dbReference type="AlphaFoldDB" id="A0AAD6VFN7"/>
<dbReference type="Gene3D" id="6.10.140.2220">
    <property type="match status" value="1"/>
</dbReference>
<sequence length="177" mass="19583">MDNCGAGCGKHATLRCSGCKSILYCGVECQTQNWKIHKKDCKSLASGTNASAEPEQNDKPRVTHCTGCALRFGGENGEPDTICPDCGYVACESCVCHNRRGSCYCENSNFGHNYCERVPEWYHCSSRTGKVYRGDNHPDEYLAKLHDLPADLWEKGPRKCRNCGEAKLCLIPGYTCN</sequence>
<comment type="caution">
    <text evidence="6">The sequence shown here is derived from an EMBL/GenBank/DDBJ whole genome shotgun (WGS) entry which is preliminary data.</text>
</comment>
<evidence type="ECO:0000313" key="6">
    <source>
        <dbReference type="EMBL" id="KAJ7211625.1"/>
    </source>
</evidence>
<dbReference type="GO" id="GO:0008270">
    <property type="term" value="F:zinc ion binding"/>
    <property type="evidence" value="ECO:0007669"/>
    <property type="project" value="UniProtKB-KW"/>
</dbReference>
<evidence type="ECO:0000256" key="2">
    <source>
        <dbReference type="ARBA" id="ARBA00022771"/>
    </source>
</evidence>
<accession>A0AAD6VFN7</accession>
<name>A0AAD6VFN7_9AGAR</name>
<gene>
    <name evidence="6" type="ORF">GGX14DRAFT_448903</name>
</gene>
<keyword evidence="3" id="KW-0862">Zinc</keyword>
<keyword evidence="7" id="KW-1185">Reference proteome</keyword>
<dbReference type="EMBL" id="JARJCW010000025">
    <property type="protein sequence ID" value="KAJ7211625.1"/>
    <property type="molecule type" value="Genomic_DNA"/>
</dbReference>
<organism evidence="6 7">
    <name type="scientific">Mycena pura</name>
    <dbReference type="NCBI Taxonomy" id="153505"/>
    <lineage>
        <taxon>Eukaryota</taxon>
        <taxon>Fungi</taxon>
        <taxon>Dikarya</taxon>
        <taxon>Basidiomycota</taxon>
        <taxon>Agaricomycotina</taxon>
        <taxon>Agaricomycetes</taxon>
        <taxon>Agaricomycetidae</taxon>
        <taxon>Agaricales</taxon>
        <taxon>Marasmiineae</taxon>
        <taxon>Mycenaceae</taxon>
        <taxon>Mycena</taxon>
    </lineage>
</organism>
<evidence type="ECO:0000256" key="1">
    <source>
        <dbReference type="ARBA" id="ARBA00022723"/>
    </source>
</evidence>
<evidence type="ECO:0000259" key="5">
    <source>
        <dbReference type="PROSITE" id="PS50865"/>
    </source>
</evidence>
<dbReference type="InterPro" id="IPR002893">
    <property type="entry name" value="Znf_MYND"/>
</dbReference>
<protein>
    <recommendedName>
        <fullName evidence="5">MYND-type domain-containing protein</fullName>
    </recommendedName>
</protein>
<dbReference type="PROSITE" id="PS50865">
    <property type="entry name" value="ZF_MYND_2"/>
    <property type="match status" value="1"/>
</dbReference>
<evidence type="ECO:0000256" key="3">
    <source>
        <dbReference type="ARBA" id="ARBA00022833"/>
    </source>
</evidence>
<proteinExistence type="predicted"/>
<keyword evidence="2 4" id="KW-0863">Zinc-finger</keyword>
<evidence type="ECO:0000313" key="7">
    <source>
        <dbReference type="Proteomes" id="UP001219525"/>
    </source>
</evidence>
<dbReference type="SUPFAM" id="SSF144232">
    <property type="entry name" value="HIT/MYND zinc finger-like"/>
    <property type="match status" value="1"/>
</dbReference>
<keyword evidence="1" id="KW-0479">Metal-binding</keyword>
<feature type="domain" description="MYND-type" evidence="5">
    <location>
        <begin position="5"/>
        <end position="41"/>
    </location>
</feature>